<gene>
    <name evidence="12" type="ORF">CVM52_00805</name>
</gene>
<keyword evidence="13" id="KW-1185">Reference proteome</keyword>
<dbReference type="GO" id="GO:0022857">
    <property type="term" value="F:transmembrane transporter activity"/>
    <property type="evidence" value="ECO:0007669"/>
    <property type="project" value="InterPro"/>
</dbReference>
<dbReference type="GO" id="GO:0006865">
    <property type="term" value="P:amino acid transport"/>
    <property type="evidence" value="ECO:0007669"/>
    <property type="project" value="UniProtKB-KW"/>
</dbReference>
<reference evidence="12 13" key="1">
    <citation type="journal article" date="2018" name="Int. J. Syst. Evol. Microbiol.">
        <title>Pseudooceanicola lipolyticus sp. nov., a marine alphaproteobacterium, reclassification of Oceanicola flagellatus as Pseudooceanicola flagellatus comb. nov. and emended description of the genus Pseudooceanicola.</title>
        <authorList>
            <person name="Huang M.-M."/>
            <person name="Guo L.-L."/>
            <person name="Wu Y.-H."/>
            <person name="Lai Q.-L."/>
            <person name="Shao Z.-Z."/>
            <person name="Wang C.-S."/>
            <person name="Wu M."/>
            <person name="Xu X.-W."/>
        </authorList>
    </citation>
    <scope>NUCLEOTIDE SEQUENCE [LARGE SCALE GENOMIC DNA]</scope>
    <source>
        <strain evidence="12 13">157</strain>
    </source>
</reference>
<evidence type="ECO:0000256" key="3">
    <source>
        <dbReference type="ARBA" id="ARBA00010072"/>
    </source>
</evidence>
<dbReference type="InterPro" id="IPR010065">
    <property type="entry name" value="AA_ABC_transptr_permease_3TM"/>
</dbReference>
<keyword evidence="9 10" id="KW-0472">Membrane</keyword>
<sequence length="221" mass="23744">MDAILQQFFNIEIMAKSMPLVLKGLGMTLLICAVVIPLGALGGLAAALASVSGNRFLRRGAIAFVDRFRAIPPLVLLIFIYAGLPFAGMRISPFAAVTLGFFLNNSAYFAEIFRAGLLSVPKGQAEAARSTGLTRAQTLIWVTLPQAVRNVLPDLLSNMVEIVKLTSLASVVSLGEILHAAGLVRSLTYNASPLVLAAGIYLLLLWPLIRLISHFERRIAS</sequence>
<dbReference type="InterPro" id="IPR043429">
    <property type="entry name" value="ArtM/GltK/GlnP/TcyL/YhdX-like"/>
</dbReference>
<feature type="transmembrane region" description="Helical" evidence="10">
    <location>
        <begin position="24"/>
        <end position="49"/>
    </location>
</feature>
<dbReference type="SUPFAM" id="SSF161098">
    <property type="entry name" value="MetI-like"/>
    <property type="match status" value="1"/>
</dbReference>
<keyword evidence="6 10" id="KW-0812">Transmembrane</keyword>
<dbReference type="GO" id="GO:0043190">
    <property type="term" value="C:ATP-binding cassette (ABC) transporter complex"/>
    <property type="evidence" value="ECO:0007669"/>
    <property type="project" value="InterPro"/>
</dbReference>
<evidence type="ECO:0000256" key="9">
    <source>
        <dbReference type="ARBA" id="ARBA00023136"/>
    </source>
</evidence>
<evidence type="ECO:0000256" key="4">
    <source>
        <dbReference type="ARBA" id="ARBA00022448"/>
    </source>
</evidence>
<evidence type="ECO:0000256" key="10">
    <source>
        <dbReference type="RuleBase" id="RU363032"/>
    </source>
</evidence>
<evidence type="ECO:0000256" key="5">
    <source>
        <dbReference type="ARBA" id="ARBA00022475"/>
    </source>
</evidence>
<dbReference type="Pfam" id="PF00528">
    <property type="entry name" value="BPD_transp_1"/>
    <property type="match status" value="1"/>
</dbReference>
<evidence type="ECO:0000256" key="8">
    <source>
        <dbReference type="ARBA" id="ARBA00022989"/>
    </source>
</evidence>
<evidence type="ECO:0000256" key="7">
    <source>
        <dbReference type="ARBA" id="ARBA00022970"/>
    </source>
</evidence>
<dbReference type="OrthoDB" id="9808674at2"/>
<keyword evidence="8 10" id="KW-1133">Transmembrane helix</keyword>
<feature type="domain" description="ABC transmembrane type-1" evidence="11">
    <location>
        <begin position="25"/>
        <end position="213"/>
    </location>
</feature>
<evidence type="ECO:0000313" key="12">
    <source>
        <dbReference type="EMBL" id="PJE38698.1"/>
    </source>
</evidence>
<protein>
    <submittedName>
        <fullName evidence="12">Amino acid ABC transporter permease</fullName>
    </submittedName>
</protein>
<keyword evidence="5" id="KW-1003">Cell membrane</keyword>
<evidence type="ECO:0000259" key="11">
    <source>
        <dbReference type="PROSITE" id="PS50928"/>
    </source>
</evidence>
<dbReference type="NCBIfam" id="TIGR01726">
    <property type="entry name" value="HEQRo_perm_3TM"/>
    <property type="match status" value="1"/>
</dbReference>
<evidence type="ECO:0000256" key="6">
    <source>
        <dbReference type="ARBA" id="ARBA00022692"/>
    </source>
</evidence>
<keyword evidence="4 10" id="KW-0813">Transport</keyword>
<name>A0A2M8J7D9_9RHOB</name>
<evidence type="ECO:0000256" key="2">
    <source>
        <dbReference type="ARBA" id="ARBA00004429"/>
    </source>
</evidence>
<dbReference type="AlphaFoldDB" id="A0A2M8J7D9"/>
<dbReference type="InterPro" id="IPR000515">
    <property type="entry name" value="MetI-like"/>
</dbReference>
<keyword evidence="7" id="KW-0029">Amino-acid transport</keyword>
<evidence type="ECO:0000256" key="1">
    <source>
        <dbReference type="ARBA" id="ARBA00003159"/>
    </source>
</evidence>
<comment type="function">
    <text evidence="1">Part of the binding-protein-dependent transport system for glutamine; probably responsible for the translocation of the substrate across the membrane.</text>
</comment>
<dbReference type="InterPro" id="IPR035906">
    <property type="entry name" value="MetI-like_sf"/>
</dbReference>
<dbReference type="EMBL" id="PGTB01000001">
    <property type="protein sequence ID" value="PJE38698.1"/>
    <property type="molecule type" value="Genomic_DNA"/>
</dbReference>
<feature type="transmembrane region" description="Helical" evidence="10">
    <location>
        <begin position="190"/>
        <end position="209"/>
    </location>
</feature>
<dbReference type="Proteomes" id="UP000231553">
    <property type="component" value="Unassembled WGS sequence"/>
</dbReference>
<dbReference type="PROSITE" id="PS50928">
    <property type="entry name" value="ABC_TM1"/>
    <property type="match status" value="1"/>
</dbReference>
<dbReference type="PANTHER" id="PTHR30614:SF20">
    <property type="entry name" value="GLUTAMINE TRANSPORT SYSTEM PERMEASE PROTEIN GLNP"/>
    <property type="match status" value="1"/>
</dbReference>
<comment type="caution">
    <text evidence="12">The sequence shown here is derived from an EMBL/GenBank/DDBJ whole genome shotgun (WGS) entry which is preliminary data.</text>
</comment>
<dbReference type="CDD" id="cd06261">
    <property type="entry name" value="TM_PBP2"/>
    <property type="match status" value="1"/>
</dbReference>
<dbReference type="Gene3D" id="1.10.3720.10">
    <property type="entry name" value="MetI-like"/>
    <property type="match status" value="1"/>
</dbReference>
<comment type="similarity">
    <text evidence="3">Belongs to the binding-protein-dependent transport system permease family. HisMQ subfamily.</text>
</comment>
<evidence type="ECO:0000313" key="13">
    <source>
        <dbReference type="Proteomes" id="UP000231553"/>
    </source>
</evidence>
<comment type="subcellular location">
    <subcellularLocation>
        <location evidence="2">Cell inner membrane</location>
        <topology evidence="2">Multi-pass membrane protein</topology>
    </subcellularLocation>
    <subcellularLocation>
        <location evidence="10">Cell membrane</location>
        <topology evidence="10">Multi-pass membrane protein</topology>
    </subcellularLocation>
</comment>
<organism evidence="12 13">
    <name type="scientific">Pseudooceanicola lipolyticus</name>
    <dbReference type="NCBI Taxonomy" id="2029104"/>
    <lineage>
        <taxon>Bacteria</taxon>
        <taxon>Pseudomonadati</taxon>
        <taxon>Pseudomonadota</taxon>
        <taxon>Alphaproteobacteria</taxon>
        <taxon>Rhodobacterales</taxon>
        <taxon>Paracoccaceae</taxon>
        <taxon>Pseudooceanicola</taxon>
    </lineage>
</organism>
<dbReference type="PANTHER" id="PTHR30614">
    <property type="entry name" value="MEMBRANE COMPONENT OF AMINO ACID ABC TRANSPORTER"/>
    <property type="match status" value="1"/>
</dbReference>
<proteinExistence type="inferred from homology"/>
<dbReference type="RefSeq" id="WP_100160827.1">
    <property type="nucleotide sequence ID" value="NZ_PGTB01000001.1"/>
</dbReference>
<accession>A0A2M8J7D9</accession>
<feature type="transmembrane region" description="Helical" evidence="10">
    <location>
        <begin position="70"/>
        <end position="88"/>
    </location>
</feature>